<dbReference type="Pfam" id="PF14691">
    <property type="entry name" value="Fer4_20"/>
    <property type="match status" value="1"/>
</dbReference>
<proteinExistence type="predicted"/>
<evidence type="ECO:0000259" key="5">
    <source>
        <dbReference type="Pfam" id="PF07992"/>
    </source>
</evidence>
<feature type="domain" description="Dihydroprymidine dehydrogenase" evidence="6">
    <location>
        <begin position="23"/>
        <end position="139"/>
    </location>
</feature>
<dbReference type="InterPro" id="IPR023753">
    <property type="entry name" value="FAD/NAD-binding_dom"/>
</dbReference>
<accession>A0AAW4W7Z5</accession>
<evidence type="ECO:0000259" key="6">
    <source>
        <dbReference type="Pfam" id="PF14691"/>
    </source>
</evidence>
<evidence type="ECO:0000256" key="1">
    <source>
        <dbReference type="ARBA" id="ARBA00022605"/>
    </source>
</evidence>
<dbReference type="InterPro" id="IPR051394">
    <property type="entry name" value="Glutamate_Synthase"/>
</dbReference>
<gene>
    <name evidence="7" type="ORF">LKD47_00340</name>
</gene>
<dbReference type="SUPFAM" id="SSF51971">
    <property type="entry name" value="Nucleotide-binding domain"/>
    <property type="match status" value="2"/>
</dbReference>
<dbReference type="InterPro" id="IPR028261">
    <property type="entry name" value="DPD_II"/>
</dbReference>
<dbReference type="EMBL" id="JAJEQW010000001">
    <property type="protein sequence ID" value="MCC2240749.1"/>
    <property type="molecule type" value="Genomic_DNA"/>
</dbReference>
<evidence type="ECO:0000256" key="3">
    <source>
        <dbReference type="ARBA" id="ARBA00023164"/>
    </source>
</evidence>
<dbReference type="GO" id="GO:0051536">
    <property type="term" value="F:iron-sulfur cluster binding"/>
    <property type="evidence" value="ECO:0007669"/>
    <property type="project" value="InterPro"/>
</dbReference>
<dbReference type="InterPro" id="IPR006005">
    <property type="entry name" value="Glut_synth_ssu1"/>
</dbReference>
<dbReference type="PANTHER" id="PTHR43100:SF1">
    <property type="entry name" value="GLUTAMATE SYNTHASE [NADPH] SMALL CHAIN"/>
    <property type="match status" value="1"/>
</dbReference>
<name>A0AAW4W7Z5_9FIRM</name>
<dbReference type="PRINTS" id="PR00419">
    <property type="entry name" value="ADXRDTASE"/>
</dbReference>
<reference evidence="7" key="1">
    <citation type="submission" date="2021-10" db="EMBL/GenBank/DDBJ databases">
        <title>Anaerobic single-cell dispensing facilitates the cultivation of human gut bacteria.</title>
        <authorList>
            <person name="Afrizal A."/>
        </authorList>
    </citation>
    <scope>NUCLEOTIDE SEQUENCE</scope>
    <source>
        <strain evidence="7">CLA-AA-H204</strain>
    </source>
</reference>
<dbReference type="Gene3D" id="3.50.50.60">
    <property type="entry name" value="FAD/NAD(P)-binding domain"/>
    <property type="match status" value="2"/>
</dbReference>
<keyword evidence="3" id="KW-0314">Glutamate biosynthesis</keyword>
<evidence type="ECO:0000256" key="4">
    <source>
        <dbReference type="ARBA" id="ARBA00029440"/>
    </source>
</evidence>
<organism evidence="7 8">
    <name type="scientific">Roseburia amylophila</name>
    <dbReference type="NCBI Taxonomy" id="2981794"/>
    <lineage>
        <taxon>Bacteria</taxon>
        <taxon>Bacillati</taxon>
        <taxon>Bacillota</taxon>
        <taxon>Clostridia</taxon>
        <taxon>Lachnospirales</taxon>
        <taxon>Lachnospiraceae</taxon>
        <taxon>Roseburia</taxon>
    </lineage>
</organism>
<evidence type="ECO:0000313" key="7">
    <source>
        <dbReference type="EMBL" id="MCC2240749.1"/>
    </source>
</evidence>
<comment type="caution">
    <text evidence="7">The sequence shown here is derived from an EMBL/GenBank/DDBJ whole genome shotgun (WGS) entry which is preliminary data.</text>
</comment>
<dbReference type="PANTHER" id="PTHR43100">
    <property type="entry name" value="GLUTAMATE SYNTHASE [NADPH] SMALL CHAIN"/>
    <property type="match status" value="1"/>
</dbReference>
<dbReference type="RefSeq" id="WP_227709363.1">
    <property type="nucleotide sequence ID" value="NZ_JAJEQW010000001.1"/>
</dbReference>
<evidence type="ECO:0000313" key="8">
    <source>
        <dbReference type="Proteomes" id="UP001198893"/>
    </source>
</evidence>
<dbReference type="GO" id="GO:0006537">
    <property type="term" value="P:glutamate biosynthetic process"/>
    <property type="evidence" value="ECO:0007669"/>
    <property type="project" value="UniProtKB-KW"/>
</dbReference>
<keyword evidence="1" id="KW-0028">Amino-acid biosynthesis</keyword>
<evidence type="ECO:0000256" key="2">
    <source>
        <dbReference type="ARBA" id="ARBA00023002"/>
    </source>
</evidence>
<dbReference type="InterPro" id="IPR036188">
    <property type="entry name" value="FAD/NAD-bd_sf"/>
</dbReference>
<dbReference type="Proteomes" id="UP001198893">
    <property type="component" value="Unassembled WGS sequence"/>
</dbReference>
<feature type="domain" description="FAD/NAD(P)-binding" evidence="5">
    <location>
        <begin position="153"/>
        <end position="477"/>
    </location>
</feature>
<sequence length="497" mass="54937">MGKPTGFMEYDRENAAAVAPKERIRNFNEFHTPLSKEKQRVQAARCMNCGVPFCQAGMNIMGMTSGCPLHNLVPEWNDLLYTNNWEQAYNRLTKTNNFPEFTSRVCPALCEAACTCGHWEDPVTCKANEHGIIENAYEKGYAAAKPPRVRTGKKVAIIGSGPAGLAAADQLNKRGHSVTVFERDDRVGGLLMYGIPNMKLEKWVIDRKINIMKEEGVEFITNANVGKDIKPAKLLKEYDRVILACGAKNPRDIKAPGRDAEGIYFAVDFLKATTKSLLDSELKDNKYISAKGKKVVIIGGGDTGNDCVGTSIRHGAASVIQLEMMPKAPDERAENNPWPEWPRVCKTDYGQEEAIAMFGSDPRIYQTTVKEFLKDKNGKLCGLKTVKLEGKKDEKTGRMQMVEVPGSESKLDCDLVLIAAGFLGTEDYIAKAFGVDLNARTNVATEAGHYKTNVENVFTAGDMHRGQSLVVWAIREGREAAREVDESLMGYSYLSVQ</sequence>
<dbReference type="InterPro" id="IPR009051">
    <property type="entry name" value="Helical_ferredxn"/>
</dbReference>
<dbReference type="SUPFAM" id="SSF46548">
    <property type="entry name" value="alpha-helical ferredoxin"/>
    <property type="match status" value="1"/>
</dbReference>
<protein>
    <submittedName>
        <fullName evidence="7">Glutamate synthase subunit beta</fullName>
    </submittedName>
</protein>
<keyword evidence="2" id="KW-0560">Oxidoreductase</keyword>
<dbReference type="GO" id="GO:0016639">
    <property type="term" value="F:oxidoreductase activity, acting on the CH-NH2 group of donors, NAD or NADP as acceptor"/>
    <property type="evidence" value="ECO:0007669"/>
    <property type="project" value="InterPro"/>
</dbReference>
<dbReference type="NCBIfam" id="TIGR01317">
    <property type="entry name" value="GOGAT_sm_gam"/>
    <property type="match status" value="1"/>
</dbReference>
<dbReference type="AlphaFoldDB" id="A0AAW4W7Z5"/>
<comment type="pathway">
    <text evidence="4">Amino-acid biosynthesis.</text>
</comment>
<dbReference type="Gene3D" id="1.10.1060.10">
    <property type="entry name" value="Alpha-helical ferredoxin"/>
    <property type="match status" value="1"/>
</dbReference>
<dbReference type="Pfam" id="PF07992">
    <property type="entry name" value="Pyr_redox_2"/>
    <property type="match status" value="1"/>
</dbReference>